<dbReference type="Proteomes" id="UP000801492">
    <property type="component" value="Unassembled WGS sequence"/>
</dbReference>
<gene>
    <name evidence="1" type="ORF">ILUMI_22083</name>
</gene>
<sequence>MNPFLTIYTKDYVKKTGMRPDKNGVLQEFKDPLNESYKNYLQLSCEEPPAEPPKEDADIYLKKHIEKYPKHGKLHFQTPVNNEVVKNAFVYNGRTVYQVDYCDLQKDLEYKEAERKRNMYRLPDDWDIPLTTQKYSYRNPLVINSRAMERTPPIAIPNNLDPDDNIREILKVTTGKTEYGGVIDKLGRIIMKNELHGKRTYL</sequence>
<dbReference type="AlphaFoldDB" id="A0A8K0FXK3"/>
<evidence type="ECO:0000313" key="1">
    <source>
        <dbReference type="EMBL" id="KAF2884115.1"/>
    </source>
</evidence>
<reference evidence="1" key="1">
    <citation type="submission" date="2019-08" db="EMBL/GenBank/DDBJ databases">
        <title>The genome of the North American firefly Photinus pyralis.</title>
        <authorList>
            <consortium name="Photinus pyralis genome working group"/>
            <person name="Fallon T.R."/>
            <person name="Sander Lower S.E."/>
            <person name="Weng J.-K."/>
        </authorList>
    </citation>
    <scope>NUCLEOTIDE SEQUENCE</scope>
    <source>
        <strain evidence="1">TRF0915ILg1</strain>
        <tissue evidence="1">Whole body</tissue>
    </source>
</reference>
<dbReference type="OrthoDB" id="7201605at2759"/>
<organism evidence="1 2">
    <name type="scientific">Ignelater luminosus</name>
    <name type="common">Cucubano</name>
    <name type="synonym">Pyrophorus luminosus</name>
    <dbReference type="NCBI Taxonomy" id="2038154"/>
    <lineage>
        <taxon>Eukaryota</taxon>
        <taxon>Metazoa</taxon>
        <taxon>Ecdysozoa</taxon>
        <taxon>Arthropoda</taxon>
        <taxon>Hexapoda</taxon>
        <taxon>Insecta</taxon>
        <taxon>Pterygota</taxon>
        <taxon>Neoptera</taxon>
        <taxon>Endopterygota</taxon>
        <taxon>Coleoptera</taxon>
        <taxon>Polyphaga</taxon>
        <taxon>Elateriformia</taxon>
        <taxon>Elateroidea</taxon>
        <taxon>Elateridae</taxon>
        <taxon>Agrypninae</taxon>
        <taxon>Pyrophorini</taxon>
        <taxon>Ignelater</taxon>
    </lineage>
</organism>
<protein>
    <submittedName>
        <fullName evidence="1">Uncharacterized protein</fullName>
    </submittedName>
</protein>
<proteinExistence type="predicted"/>
<comment type="caution">
    <text evidence="1">The sequence shown here is derived from an EMBL/GenBank/DDBJ whole genome shotgun (WGS) entry which is preliminary data.</text>
</comment>
<dbReference type="EMBL" id="VTPC01090222">
    <property type="protein sequence ID" value="KAF2884115.1"/>
    <property type="molecule type" value="Genomic_DNA"/>
</dbReference>
<accession>A0A8K0FXK3</accession>
<evidence type="ECO:0000313" key="2">
    <source>
        <dbReference type="Proteomes" id="UP000801492"/>
    </source>
</evidence>
<name>A0A8K0FXK3_IGNLU</name>
<keyword evidence="2" id="KW-1185">Reference proteome</keyword>